<dbReference type="GO" id="GO:0016491">
    <property type="term" value="F:oxidoreductase activity"/>
    <property type="evidence" value="ECO:0007669"/>
    <property type="project" value="UniProtKB-KW"/>
</dbReference>
<keyword evidence="1" id="KW-0560">Oxidoreductase</keyword>
<dbReference type="RefSeq" id="WP_062799465.1">
    <property type="nucleotide sequence ID" value="NZ_CBCRXS010000004.1"/>
</dbReference>
<dbReference type="PANTHER" id="PTHR43625">
    <property type="entry name" value="AFLATOXIN B1 ALDEHYDE REDUCTASE"/>
    <property type="match status" value="1"/>
</dbReference>
<dbReference type="SUPFAM" id="SSF51430">
    <property type="entry name" value="NAD(P)-linked oxidoreductase"/>
    <property type="match status" value="1"/>
</dbReference>
<reference evidence="3 4" key="1">
    <citation type="submission" date="2018-10" db="EMBL/GenBank/DDBJ databases">
        <title>Sequencing the genomes of 1000 actinobacteria strains.</title>
        <authorList>
            <person name="Klenk H.-P."/>
        </authorList>
    </citation>
    <scope>NUCLEOTIDE SEQUENCE [LARGE SCALE GENOMIC DNA]</scope>
    <source>
        <strain evidence="3 4">DSM 44343</strain>
    </source>
</reference>
<gene>
    <name evidence="3" type="ORF">DFJ75_1895</name>
</gene>
<dbReference type="EMBL" id="RBKV01000001">
    <property type="protein sequence ID" value="RKR95086.1"/>
    <property type="molecule type" value="Genomic_DNA"/>
</dbReference>
<dbReference type="InterPro" id="IPR020471">
    <property type="entry name" value="AKR"/>
</dbReference>
<sequence>MTNTQPWSADDPPEQGLGLMRLTEAGTDPDRDPTAVVHAALDVGVTLLDTAEMYRNEELVGRTIAGRREEVILCSKFGVRWGDSGRFDDWSVHADAATVVSSCEGSLRRLGVEVIDLYYLHHRSEHTPIEETVSAMAGLIEAGKIRSIGLSNVTVEDVRRAHAVHPVHAVQEAWSLSTPIPGLMSETLAELGIALVAHSPTGHGALRAEDSTSLGVALADVARHRGVSPGQVALAWVHCQGRRRDEVVVPLPGTTSVRHLHDNVAAIGIELDDSELDRLTEAAAPTSVA</sequence>
<dbReference type="InterPro" id="IPR023210">
    <property type="entry name" value="NADP_OxRdtase_dom"/>
</dbReference>
<dbReference type="InterPro" id="IPR050791">
    <property type="entry name" value="Aldo-Keto_reductase"/>
</dbReference>
<comment type="caution">
    <text evidence="3">The sequence shown here is derived from an EMBL/GenBank/DDBJ whole genome shotgun (WGS) entry which is preliminary data.</text>
</comment>
<evidence type="ECO:0000259" key="2">
    <source>
        <dbReference type="Pfam" id="PF00248"/>
    </source>
</evidence>
<dbReference type="PANTHER" id="PTHR43625:SF40">
    <property type="entry name" value="ALDO-KETO REDUCTASE YAKC [NADP(+)]"/>
    <property type="match status" value="1"/>
</dbReference>
<dbReference type="AlphaFoldDB" id="A0A495K1H5"/>
<dbReference type="Gene3D" id="3.20.20.100">
    <property type="entry name" value="NADP-dependent oxidoreductase domain"/>
    <property type="match status" value="1"/>
</dbReference>
<dbReference type="InterPro" id="IPR036812">
    <property type="entry name" value="NAD(P)_OxRdtase_dom_sf"/>
</dbReference>
<dbReference type="GO" id="GO:0005737">
    <property type="term" value="C:cytoplasm"/>
    <property type="evidence" value="ECO:0007669"/>
    <property type="project" value="TreeGrafter"/>
</dbReference>
<dbReference type="Pfam" id="PF00248">
    <property type="entry name" value="Aldo_ket_red"/>
    <property type="match status" value="1"/>
</dbReference>
<evidence type="ECO:0000256" key="1">
    <source>
        <dbReference type="ARBA" id="ARBA00023002"/>
    </source>
</evidence>
<dbReference type="Proteomes" id="UP000274762">
    <property type="component" value="Unassembled WGS sequence"/>
</dbReference>
<protein>
    <submittedName>
        <fullName evidence="3">Aryl-alcohol dehydrogenase-like predicted oxidoreductase</fullName>
    </submittedName>
</protein>
<feature type="domain" description="NADP-dependent oxidoreductase" evidence="2">
    <location>
        <begin position="16"/>
        <end position="282"/>
    </location>
</feature>
<name>A0A495K1H5_WILMA</name>
<dbReference type="PRINTS" id="PR00069">
    <property type="entry name" value="ALDKETRDTASE"/>
</dbReference>
<accession>A0A495K1H5</accession>
<evidence type="ECO:0000313" key="3">
    <source>
        <dbReference type="EMBL" id="RKR95086.1"/>
    </source>
</evidence>
<organism evidence="3 4">
    <name type="scientific">Williamsia marianensis</name>
    <dbReference type="NCBI Taxonomy" id="85044"/>
    <lineage>
        <taxon>Bacteria</taxon>
        <taxon>Bacillati</taxon>
        <taxon>Actinomycetota</taxon>
        <taxon>Actinomycetes</taxon>
        <taxon>Mycobacteriales</taxon>
        <taxon>Nocardiaceae</taxon>
        <taxon>Williamsia</taxon>
    </lineage>
</organism>
<proteinExistence type="predicted"/>
<evidence type="ECO:0000313" key="4">
    <source>
        <dbReference type="Proteomes" id="UP000274762"/>
    </source>
</evidence>